<comment type="caution">
    <text evidence="1">The sequence shown here is derived from an EMBL/GenBank/DDBJ whole genome shotgun (WGS) entry which is preliminary data.</text>
</comment>
<dbReference type="EC" id="2.7.7.7" evidence="1"/>
<gene>
    <name evidence="1" type="primary">polA</name>
    <name evidence="1" type="ORF">E0946_00820</name>
</gene>
<organism evidence="1 2">
    <name type="scientific">Candidatus Syntrophosphaera thermopropionivorans</name>
    <dbReference type="NCBI Taxonomy" id="2593015"/>
    <lineage>
        <taxon>Bacteria</taxon>
        <taxon>Pseudomonadati</taxon>
        <taxon>Candidatus Cloacimonadota</taxon>
        <taxon>Candidatus Cloacimonadia</taxon>
        <taxon>Candidatus Cloacimonadales</taxon>
        <taxon>Candidatus Cloacimonadaceae</taxon>
        <taxon>Candidatus Syntrophosphaera</taxon>
    </lineage>
</organism>
<evidence type="ECO:0000313" key="2">
    <source>
        <dbReference type="Proteomes" id="UP000294588"/>
    </source>
</evidence>
<reference evidence="1" key="1">
    <citation type="submission" date="2019-03" db="EMBL/GenBank/DDBJ databases">
        <title>Candidatus Syntrophosphaera thermopropionivorans: a novel player in syntrophic propionate oxidation during anaerobic digestion.</title>
        <authorList>
            <person name="Dyksma S."/>
        </authorList>
    </citation>
    <scope>NUCLEOTIDE SEQUENCE</scope>
    <source>
        <strain evidence="1">W5</strain>
    </source>
</reference>
<dbReference type="EMBL" id="SMOG01000001">
    <property type="protein sequence ID" value="TDF74657.1"/>
    <property type="molecule type" value="Genomic_DNA"/>
</dbReference>
<dbReference type="Proteomes" id="UP000294588">
    <property type="component" value="Unassembled WGS sequence"/>
</dbReference>
<keyword evidence="1" id="KW-0548">Nucleotidyltransferase</keyword>
<proteinExistence type="predicted"/>
<evidence type="ECO:0000313" key="1">
    <source>
        <dbReference type="EMBL" id="TDF74657.1"/>
    </source>
</evidence>
<name>A0AC61QL20_9BACT</name>
<sequence length="918" mass="104712">MRDKLYLIDGTALLYRSYYAFVNNPLINSKGENTSAIYGVVNSFLHLLDSKKAENLLISFDRKAPTFRHELSEAYKANRPPMPDALLAQVEPVQEFFRIIGLKEISIDGYEADDVLATLAEHFKTDYDIVFVTIDKDYAQLVDDKAVIYDPMKNITLDKEAIVKKYGILPEQFVDFLALAGDPSDNIPGVRGIGEVTAVKLLKQYSNLDEIYAHLDEIPEKLRQKLIEGKDNAYLSRQLAMIIRNVPIEIPRIEALKFNPESLHKAKDFLTRYEINTLKRLIDNRYGQKIAISIPSEEPDKLVQSDIFESEYTVPSKMGNKKFQAILATAENYSKLLDHLKKVNLVSLDTETTSEDAMQADLVGISLCFKSDEAWYIPIGHKEYNNFPKEQTLRELNEALQGKLILGHNIKYDMIVLHQEGWNWDNKIGDTMIAAYLLDPGTNQYSLETCTATELQYEMITFSSLINKKACPSFDLLEVEKACDYSAEDAWAVYMLYPIYLKRLENTGLKELYENIEIPLIPVLQQMEENGVSIDTEVLKEISKNINQELEKLTEEIYAYAGYEFNINSTQQLAKVLFEEKKLPAKKKTKSGYSTDSAVLEELAEKYEIAEKLLQYRMLSKLESTYVSALPKLINPRTGKIHSSFNQTVTSTGRLSSSNPNLQNIPVRTDLGKTVRKAFIAADPDWELMDADYSQIELRLLALMSGDQVLIDSFKQDLDIHRQTAALITGKPLNDVTDEERRRAKVINFGLLYGMGQKKLSRELGISQEEAKKLIDEYFHRFPTIQAFINNCKAEARLHGFCQTLFGRKLYLKNINSSNQGLRAEAERVAVNMPIQGTAADLIKIAMIDIHKQIKDNPRIKMILQVHDELVFEVHKEFLLEAEKLVKKAMEEALPEKYSRIVTLKVDIGHGHSWFDAH</sequence>
<accession>A0AC61QL20</accession>
<keyword evidence="1" id="KW-0808">Transferase</keyword>
<protein>
    <submittedName>
        <fullName evidence="1">DNA polymerase I</fullName>
        <ecNumber evidence="1">2.7.7.7</ecNumber>
    </submittedName>
</protein>
<keyword evidence="2" id="KW-1185">Reference proteome</keyword>